<feature type="region of interest" description="Disordered" evidence="1">
    <location>
        <begin position="1"/>
        <end position="24"/>
    </location>
</feature>
<keyword evidence="4" id="KW-1185">Reference proteome</keyword>
<dbReference type="Proteomes" id="UP000541185">
    <property type="component" value="Unassembled WGS sequence"/>
</dbReference>
<keyword evidence="2" id="KW-0812">Transmembrane</keyword>
<comment type="caution">
    <text evidence="3">The sequence shown here is derived from an EMBL/GenBank/DDBJ whole genome shotgun (WGS) entry which is preliminary data.</text>
</comment>
<gene>
    <name evidence="3" type="ORF">HHL11_25555</name>
</gene>
<keyword evidence="2" id="KW-0472">Membrane</keyword>
<keyword evidence="2" id="KW-1133">Transmembrane helix</keyword>
<accession>A0A848HHH7</accession>
<organism evidence="3 4">
    <name type="scientific">Ramlibacter agri</name>
    <dbReference type="NCBI Taxonomy" id="2728837"/>
    <lineage>
        <taxon>Bacteria</taxon>
        <taxon>Pseudomonadati</taxon>
        <taxon>Pseudomonadota</taxon>
        <taxon>Betaproteobacteria</taxon>
        <taxon>Burkholderiales</taxon>
        <taxon>Comamonadaceae</taxon>
        <taxon>Ramlibacter</taxon>
    </lineage>
</organism>
<protein>
    <submittedName>
        <fullName evidence="3">Uncharacterized protein</fullName>
    </submittedName>
</protein>
<evidence type="ECO:0000256" key="2">
    <source>
        <dbReference type="SAM" id="Phobius"/>
    </source>
</evidence>
<reference evidence="3 4" key="1">
    <citation type="submission" date="2020-04" db="EMBL/GenBank/DDBJ databases">
        <title>Ramlibacter sp. G-1-2-2 isolated from soil.</title>
        <authorList>
            <person name="Dahal R.H."/>
        </authorList>
    </citation>
    <scope>NUCLEOTIDE SEQUENCE [LARGE SCALE GENOMIC DNA]</scope>
    <source>
        <strain evidence="3 4">G-1-2-2</strain>
    </source>
</reference>
<dbReference type="EMBL" id="JABBFX010000003">
    <property type="protein sequence ID" value="NML47138.1"/>
    <property type="molecule type" value="Genomic_DNA"/>
</dbReference>
<dbReference type="RefSeq" id="WP_169421434.1">
    <property type="nucleotide sequence ID" value="NZ_JABBFX010000003.1"/>
</dbReference>
<evidence type="ECO:0000256" key="1">
    <source>
        <dbReference type="SAM" id="MobiDB-lite"/>
    </source>
</evidence>
<evidence type="ECO:0000313" key="3">
    <source>
        <dbReference type="EMBL" id="NML47138.1"/>
    </source>
</evidence>
<evidence type="ECO:0000313" key="4">
    <source>
        <dbReference type="Proteomes" id="UP000541185"/>
    </source>
</evidence>
<name>A0A848HHH7_9BURK</name>
<feature type="compositionally biased region" description="Basic and acidic residues" evidence="1">
    <location>
        <begin position="1"/>
        <end position="14"/>
    </location>
</feature>
<dbReference type="AlphaFoldDB" id="A0A848HHH7"/>
<feature type="transmembrane region" description="Helical" evidence="2">
    <location>
        <begin position="31"/>
        <end position="49"/>
    </location>
</feature>
<proteinExistence type="predicted"/>
<sequence length="119" mass="12233">MCHLIREDAMEPEPKGAGATPPSMQLPRPRWIAAGAMAVVGGLALAALVTPSTLPEQPVPKHAATAPVATPVAQPIPVATQKVIEHLTISGGIDNTVDDGVPMSSEIAKAKAHDCMEGM</sequence>